<dbReference type="Gene3D" id="2.40.50.140">
    <property type="entry name" value="Nucleic acid-binding proteins"/>
    <property type="match status" value="1"/>
</dbReference>
<dbReference type="GO" id="GO:0005524">
    <property type="term" value="F:ATP binding"/>
    <property type="evidence" value="ECO:0007669"/>
    <property type="project" value="UniProtKB-KW"/>
</dbReference>
<dbReference type="InterPro" id="IPR017871">
    <property type="entry name" value="ABC_transporter-like_CS"/>
</dbReference>
<dbReference type="GO" id="GO:0008643">
    <property type="term" value="P:carbohydrate transport"/>
    <property type="evidence" value="ECO:0007669"/>
    <property type="project" value="InterPro"/>
</dbReference>
<dbReference type="GO" id="GO:0055052">
    <property type="term" value="C:ATP-binding cassette (ABC) transporter complex, substrate-binding subunit-containing"/>
    <property type="evidence" value="ECO:0007669"/>
    <property type="project" value="TreeGrafter"/>
</dbReference>
<dbReference type="PROSITE" id="PS00211">
    <property type="entry name" value="ABC_TRANSPORTER_1"/>
    <property type="match status" value="1"/>
</dbReference>
<dbReference type="FunFam" id="3.40.50.300:FF:000042">
    <property type="entry name" value="Maltose/maltodextrin ABC transporter, ATP-binding protein"/>
    <property type="match status" value="1"/>
</dbReference>
<keyword evidence="1" id="KW-0813">Transport</keyword>
<evidence type="ECO:0000256" key="3">
    <source>
        <dbReference type="ARBA" id="ARBA00022840"/>
    </source>
</evidence>
<dbReference type="SUPFAM" id="SSF50331">
    <property type="entry name" value="MOP-like"/>
    <property type="match status" value="1"/>
</dbReference>
<dbReference type="CDD" id="cd03301">
    <property type="entry name" value="ABC_MalK_N"/>
    <property type="match status" value="1"/>
</dbReference>
<dbReference type="InterPro" id="IPR012340">
    <property type="entry name" value="NA-bd_OB-fold"/>
</dbReference>
<dbReference type="GO" id="GO:0140359">
    <property type="term" value="F:ABC-type transporter activity"/>
    <property type="evidence" value="ECO:0007669"/>
    <property type="project" value="InterPro"/>
</dbReference>
<dbReference type="PANTHER" id="PTHR43875:SF1">
    <property type="entry name" value="OSMOPROTECTIVE COMPOUNDS UPTAKE ATP-BINDING PROTEIN GGTA"/>
    <property type="match status" value="1"/>
</dbReference>
<evidence type="ECO:0000256" key="2">
    <source>
        <dbReference type="ARBA" id="ARBA00022741"/>
    </source>
</evidence>
<evidence type="ECO:0000256" key="1">
    <source>
        <dbReference type="ARBA" id="ARBA00022448"/>
    </source>
</evidence>
<dbReference type="SUPFAM" id="SSF52540">
    <property type="entry name" value="P-loop containing nucleoside triphosphate hydrolases"/>
    <property type="match status" value="1"/>
</dbReference>
<dbReference type="InterPro" id="IPR013611">
    <property type="entry name" value="Transp-assoc_OB_typ2"/>
</dbReference>
<proteinExistence type="predicted"/>
<feature type="domain" description="ABC transporter" evidence="4">
    <location>
        <begin position="26"/>
        <end position="257"/>
    </location>
</feature>
<dbReference type="Pfam" id="PF00005">
    <property type="entry name" value="ABC_tran"/>
    <property type="match status" value="1"/>
</dbReference>
<evidence type="ECO:0000259" key="4">
    <source>
        <dbReference type="PROSITE" id="PS50893"/>
    </source>
</evidence>
<dbReference type="InterPro" id="IPR015855">
    <property type="entry name" value="ABC_transpr_MalK-like"/>
</dbReference>
<comment type="caution">
    <text evidence="5">The sequence shown here is derived from an EMBL/GenBank/DDBJ whole genome shotgun (WGS) entry which is preliminary data.</text>
</comment>
<sequence>MVYRDTVALAKKQAAEPKVAPEGSFISLQHINKIYGNHVQAVFDFNLDIKQHEFIVLVGPSGCGKSTTLRMIAGLEAITSGDLYIDGVYSNDLEPKDRNLAMVFQNYALYPHMTVYANMAFGLKMRKVPKEEIDKRVHSASKILQLDDYLDRKPGELSGGQCQRVALGRAIVRDCRLFLMDEPLSNLDAKLRVQMRSEIVNLHETIGATTIYVTHDQTEAMTMASRIVVMKKGYVQQIGTPKEVYAHPNNVFVATFIGSPAMNIIKAKYDKGTVSFHEGFSIKLTKTQKKKFGEFYANQVEKLSKRVEELDALLANPELAPSFREVYEKEKEEQLAKIALYKDITPESSVDILFGVRPEDIHAHGVDSEAKNLSDPLKVKVFSAEYLGKEYFVHADVGTDRLIAKIGAGKELKNGEDIELDIDLDHIALFDPSSELRIAIE</sequence>
<dbReference type="AlphaFoldDB" id="A0A9D9GVW0"/>
<dbReference type="GO" id="GO:0016887">
    <property type="term" value="F:ATP hydrolysis activity"/>
    <property type="evidence" value="ECO:0007669"/>
    <property type="project" value="InterPro"/>
</dbReference>
<keyword evidence="3 5" id="KW-0067">ATP-binding</keyword>
<protein>
    <submittedName>
        <fullName evidence="5">ATP-binding cassette domain-containing protein</fullName>
    </submittedName>
</protein>
<dbReference type="Gene3D" id="2.40.50.100">
    <property type="match status" value="1"/>
</dbReference>
<dbReference type="InterPro" id="IPR008995">
    <property type="entry name" value="Mo/tungstate-bd_C_term_dom"/>
</dbReference>
<dbReference type="InterPro" id="IPR047641">
    <property type="entry name" value="ABC_transpr_MalK/UgpC-like"/>
</dbReference>
<dbReference type="InterPro" id="IPR003439">
    <property type="entry name" value="ABC_transporter-like_ATP-bd"/>
</dbReference>
<dbReference type="EMBL" id="JADINA010000001">
    <property type="protein sequence ID" value="MBO8425708.1"/>
    <property type="molecule type" value="Genomic_DNA"/>
</dbReference>
<accession>A0A9D9GVW0</accession>
<dbReference type="InterPro" id="IPR003593">
    <property type="entry name" value="AAA+_ATPase"/>
</dbReference>
<dbReference type="InterPro" id="IPR027417">
    <property type="entry name" value="P-loop_NTPase"/>
</dbReference>
<dbReference type="SMART" id="SM00382">
    <property type="entry name" value="AAA"/>
    <property type="match status" value="1"/>
</dbReference>
<dbReference type="Proteomes" id="UP000823634">
    <property type="component" value="Unassembled WGS sequence"/>
</dbReference>
<reference evidence="5" key="1">
    <citation type="submission" date="2020-10" db="EMBL/GenBank/DDBJ databases">
        <authorList>
            <person name="Gilroy R."/>
        </authorList>
    </citation>
    <scope>NUCLEOTIDE SEQUENCE</scope>
    <source>
        <strain evidence="5">17113</strain>
    </source>
</reference>
<name>A0A9D9GVW0_9FIRM</name>
<gene>
    <name evidence="5" type="ORF">IAC61_00110</name>
</gene>
<dbReference type="PROSITE" id="PS50893">
    <property type="entry name" value="ABC_TRANSPORTER_2"/>
    <property type="match status" value="1"/>
</dbReference>
<evidence type="ECO:0000313" key="5">
    <source>
        <dbReference type="EMBL" id="MBO8425708.1"/>
    </source>
</evidence>
<evidence type="ECO:0000313" key="6">
    <source>
        <dbReference type="Proteomes" id="UP000823634"/>
    </source>
</evidence>
<organism evidence="5 6">
    <name type="scientific">Candidatus Alloenteromonas pullistercoris</name>
    <dbReference type="NCBI Taxonomy" id="2840785"/>
    <lineage>
        <taxon>Bacteria</taxon>
        <taxon>Bacillati</taxon>
        <taxon>Bacillota</taxon>
        <taxon>Bacillota incertae sedis</taxon>
        <taxon>Candidatus Alloenteromonas</taxon>
    </lineage>
</organism>
<dbReference type="Pfam" id="PF08402">
    <property type="entry name" value="TOBE_2"/>
    <property type="match status" value="1"/>
</dbReference>
<reference evidence="5" key="2">
    <citation type="journal article" date="2021" name="PeerJ">
        <title>Extensive microbial diversity within the chicken gut microbiome revealed by metagenomics and culture.</title>
        <authorList>
            <person name="Gilroy R."/>
            <person name="Ravi A."/>
            <person name="Getino M."/>
            <person name="Pursley I."/>
            <person name="Horton D.L."/>
            <person name="Alikhan N.F."/>
            <person name="Baker D."/>
            <person name="Gharbi K."/>
            <person name="Hall N."/>
            <person name="Watson M."/>
            <person name="Adriaenssens E.M."/>
            <person name="Foster-Nyarko E."/>
            <person name="Jarju S."/>
            <person name="Secka A."/>
            <person name="Antonio M."/>
            <person name="Oren A."/>
            <person name="Chaudhuri R.R."/>
            <person name="La Ragione R."/>
            <person name="Hildebrand F."/>
            <person name="Pallen M.J."/>
        </authorList>
    </citation>
    <scope>NUCLEOTIDE SEQUENCE</scope>
    <source>
        <strain evidence="5">17113</strain>
    </source>
</reference>
<dbReference type="Gene3D" id="3.40.50.300">
    <property type="entry name" value="P-loop containing nucleotide triphosphate hydrolases"/>
    <property type="match status" value="1"/>
</dbReference>
<dbReference type="PANTHER" id="PTHR43875">
    <property type="entry name" value="MALTODEXTRIN IMPORT ATP-BINDING PROTEIN MSMX"/>
    <property type="match status" value="1"/>
</dbReference>
<keyword evidence="2" id="KW-0547">Nucleotide-binding</keyword>